<organism evidence="2 3">
    <name type="scientific">Actinocatenispora sera</name>
    <dbReference type="NCBI Taxonomy" id="390989"/>
    <lineage>
        <taxon>Bacteria</taxon>
        <taxon>Bacillati</taxon>
        <taxon>Actinomycetota</taxon>
        <taxon>Actinomycetes</taxon>
        <taxon>Micromonosporales</taxon>
        <taxon>Micromonosporaceae</taxon>
        <taxon>Actinocatenispora</taxon>
    </lineage>
</organism>
<evidence type="ECO:0000313" key="3">
    <source>
        <dbReference type="Proteomes" id="UP000680750"/>
    </source>
</evidence>
<sequence>MTYAGEVGTAKNRMNVMTLTANSDSIANRTRLTRYRIIADTPYGRLPGRTKARHNPEGMGHDKDTKAYHMRRRPYLWGTGAVVGCVGQASGPVSGKWQATC</sequence>
<dbReference type="Proteomes" id="UP000680750">
    <property type="component" value="Chromosome"/>
</dbReference>
<feature type="region of interest" description="Disordered" evidence="1">
    <location>
        <begin position="43"/>
        <end position="66"/>
    </location>
</feature>
<dbReference type="EMBL" id="AP023354">
    <property type="protein sequence ID" value="BCJ25969.1"/>
    <property type="molecule type" value="Genomic_DNA"/>
</dbReference>
<keyword evidence="3" id="KW-1185">Reference proteome</keyword>
<evidence type="ECO:0000313" key="2">
    <source>
        <dbReference type="EMBL" id="BCJ25969.1"/>
    </source>
</evidence>
<proteinExistence type="predicted"/>
<name>A0A810KUE0_9ACTN</name>
<dbReference type="KEGG" id="aser:Asera_00770"/>
<protein>
    <submittedName>
        <fullName evidence="2">Uncharacterized protein</fullName>
    </submittedName>
</protein>
<reference evidence="2" key="1">
    <citation type="submission" date="2020-08" db="EMBL/GenBank/DDBJ databases">
        <title>Whole genome shotgun sequence of Actinocatenispora sera NBRC 101916.</title>
        <authorList>
            <person name="Komaki H."/>
            <person name="Tamura T."/>
        </authorList>
    </citation>
    <scope>NUCLEOTIDE SEQUENCE</scope>
    <source>
        <strain evidence="2">NBRC 101916</strain>
    </source>
</reference>
<dbReference type="AlphaFoldDB" id="A0A810KUE0"/>
<accession>A0A810KUE0</accession>
<feature type="compositionally biased region" description="Basic and acidic residues" evidence="1">
    <location>
        <begin position="54"/>
        <end position="66"/>
    </location>
</feature>
<evidence type="ECO:0000256" key="1">
    <source>
        <dbReference type="SAM" id="MobiDB-lite"/>
    </source>
</evidence>
<gene>
    <name evidence="2" type="ORF">Asera_00770</name>
</gene>